<proteinExistence type="inferred from homology"/>
<keyword evidence="4" id="KW-1133">Transmembrane helix</keyword>
<keyword evidence="4" id="KW-0472">Membrane</keyword>
<organism evidence="5 6">
    <name type="scientific">Nakaseomyces bracarensis</name>
    <dbReference type="NCBI Taxonomy" id="273131"/>
    <lineage>
        <taxon>Eukaryota</taxon>
        <taxon>Fungi</taxon>
        <taxon>Dikarya</taxon>
        <taxon>Ascomycota</taxon>
        <taxon>Saccharomycotina</taxon>
        <taxon>Saccharomycetes</taxon>
        <taxon>Saccharomycetales</taxon>
        <taxon>Saccharomycetaceae</taxon>
        <taxon>Nakaseomyces</taxon>
    </lineage>
</organism>
<dbReference type="InterPro" id="IPR029044">
    <property type="entry name" value="Nucleotide-diphossugar_trans"/>
</dbReference>
<comment type="similarity">
    <text evidence="1">Belongs to the glycosyltransferase 34 family.</text>
</comment>
<evidence type="ECO:0000256" key="2">
    <source>
        <dbReference type="ARBA" id="ARBA00022676"/>
    </source>
</evidence>
<dbReference type="PANTHER" id="PTHR31306:SF5">
    <property type="entry name" value="ALPHA-1,6-MANNOSYLTRANSFERASE MNN10-RELATED"/>
    <property type="match status" value="1"/>
</dbReference>
<accession>A0ABR4NUG0</accession>
<feature type="transmembrane region" description="Helical" evidence="4">
    <location>
        <begin position="46"/>
        <end position="63"/>
    </location>
</feature>
<evidence type="ECO:0000256" key="4">
    <source>
        <dbReference type="SAM" id="Phobius"/>
    </source>
</evidence>
<dbReference type="InterPro" id="IPR008630">
    <property type="entry name" value="Glyco_trans_34"/>
</dbReference>
<reference evidence="5 6" key="1">
    <citation type="submission" date="2024-05" db="EMBL/GenBank/DDBJ databases">
        <title>Long read based assembly of the Candida bracarensis genome reveals expanded adhesin content.</title>
        <authorList>
            <person name="Marcet-Houben M."/>
            <person name="Ksiezopolska E."/>
            <person name="Gabaldon T."/>
        </authorList>
    </citation>
    <scope>NUCLEOTIDE SEQUENCE [LARGE SCALE GENOMIC DNA]</scope>
    <source>
        <strain evidence="5 6">CBM6</strain>
    </source>
</reference>
<sequence length="385" mass="45678">MSQRTSSLEDDFNDTTLIEDKDEIYDKRWKNVRVQQAISAQFFSRVKNYILVVGIIWFLYMWTRAPTAEHGPRKPLRALTKVYPGDYVNHEYGMGNIAPLTGFSSWFGKDQKIVIVLATNEAGGVLKWKNEQEWAIEKISIKNKLDYARKHGYGLILKDLTTAKKYSHEYREGWQKADILREVMDEFPKAEWYWWLDLDTLIMEPRKSLEDHILKKINAKTYRSLDVFNPLRLEEDIPYVDYTQSMDLLITQDCGGFNLGSFLIRNSDWSTAMLDIWWDPICYEQKHMVWEHKEQDALETLYAKEAWIRSRVGFLPLRMINSFPPGACNDYSDDPQYFYDSNARDFVVNMAGCNYGRDCWGEMQYYYNLREKLNKNLLRRLFFFL</sequence>
<name>A0ABR4NUG0_9SACH</name>
<dbReference type="Gene3D" id="3.90.550.10">
    <property type="entry name" value="Spore Coat Polysaccharide Biosynthesis Protein SpsA, Chain A"/>
    <property type="match status" value="1"/>
</dbReference>
<protein>
    <submittedName>
        <fullName evidence="5">Alpha-1,6-mannosyltransferase MNN10</fullName>
    </submittedName>
</protein>
<comment type="caution">
    <text evidence="5">The sequence shown here is derived from an EMBL/GenBank/DDBJ whole genome shotgun (WGS) entry which is preliminary data.</text>
</comment>
<dbReference type="Pfam" id="PF05637">
    <property type="entry name" value="Glyco_transf_34"/>
    <property type="match status" value="1"/>
</dbReference>
<keyword evidence="4" id="KW-0812">Transmembrane</keyword>
<evidence type="ECO:0000313" key="5">
    <source>
        <dbReference type="EMBL" id="KAL3232277.1"/>
    </source>
</evidence>
<evidence type="ECO:0000313" key="6">
    <source>
        <dbReference type="Proteomes" id="UP001623330"/>
    </source>
</evidence>
<dbReference type="PANTHER" id="PTHR31306">
    <property type="entry name" value="ALPHA-1,6-MANNOSYLTRANSFERASE MNN11-RELATED"/>
    <property type="match status" value="1"/>
</dbReference>
<keyword evidence="3" id="KW-0808">Transferase</keyword>
<evidence type="ECO:0000256" key="1">
    <source>
        <dbReference type="ARBA" id="ARBA00005664"/>
    </source>
</evidence>
<dbReference type="Proteomes" id="UP001623330">
    <property type="component" value="Unassembled WGS sequence"/>
</dbReference>
<keyword evidence="2" id="KW-0328">Glycosyltransferase</keyword>
<gene>
    <name evidence="5" type="ORF">RNJ44_04193</name>
</gene>
<dbReference type="EMBL" id="JBEVYD010000005">
    <property type="protein sequence ID" value="KAL3232277.1"/>
    <property type="molecule type" value="Genomic_DNA"/>
</dbReference>
<evidence type="ECO:0000256" key="3">
    <source>
        <dbReference type="ARBA" id="ARBA00022679"/>
    </source>
</evidence>
<keyword evidence="6" id="KW-1185">Reference proteome</keyword>